<sequence length="148" mass="15963">MVRSFVIAVARPPLSLVQRRASQTALDLLDALLASQLADAAARRIVTSEVAERAVAEAFRGPLVDAVTRRLLESEELWLIVQEVAQSPAVTDAITHQGASFAEEVADEVREQTQQADAWLERAARRMLRRPSPAGPLSPLPPPGLGPA</sequence>
<accession>A0ABU4HV78</accession>
<feature type="region of interest" description="Disordered" evidence="1">
    <location>
        <begin position="129"/>
        <end position="148"/>
    </location>
</feature>
<feature type="compositionally biased region" description="Pro residues" evidence="1">
    <location>
        <begin position="133"/>
        <end position="148"/>
    </location>
</feature>
<comment type="caution">
    <text evidence="2">The sequence shown here is derived from an EMBL/GenBank/DDBJ whole genome shotgun (WGS) entry which is preliminary data.</text>
</comment>
<keyword evidence="3" id="KW-1185">Reference proteome</keyword>
<evidence type="ECO:0000313" key="2">
    <source>
        <dbReference type="EMBL" id="MDW5596450.1"/>
    </source>
</evidence>
<dbReference type="RefSeq" id="WP_318598836.1">
    <property type="nucleotide sequence ID" value="NZ_JAWSTH010000056.1"/>
</dbReference>
<dbReference type="EMBL" id="JAWSTH010000056">
    <property type="protein sequence ID" value="MDW5596450.1"/>
    <property type="molecule type" value="Genomic_DNA"/>
</dbReference>
<name>A0ABU4HV78_9ACTN</name>
<reference evidence="3" key="1">
    <citation type="submission" date="2023-07" db="EMBL/GenBank/DDBJ databases">
        <title>Conexibacter stalactiti sp. nov., isolated from stalactites in a lava cave and emended description of the genus Conexibacter.</title>
        <authorList>
            <person name="Lee S.D."/>
        </authorList>
    </citation>
    <scope>NUCLEOTIDE SEQUENCE [LARGE SCALE GENOMIC DNA]</scope>
    <source>
        <strain evidence="3">KCTC 39840</strain>
    </source>
</reference>
<evidence type="ECO:0000256" key="1">
    <source>
        <dbReference type="SAM" id="MobiDB-lite"/>
    </source>
</evidence>
<dbReference type="Proteomes" id="UP001284601">
    <property type="component" value="Unassembled WGS sequence"/>
</dbReference>
<organism evidence="2 3">
    <name type="scientific">Conexibacter stalactiti</name>
    <dbReference type="NCBI Taxonomy" id="1940611"/>
    <lineage>
        <taxon>Bacteria</taxon>
        <taxon>Bacillati</taxon>
        <taxon>Actinomycetota</taxon>
        <taxon>Thermoleophilia</taxon>
        <taxon>Solirubrobacterales</taxon>
        <taxon>Conexibacteraceae</taxon>
        <taxon>Conexibacter</taxon>
    </lineage>
</organism>
<proteinExistence type="predicted"/>
<protein>
    <submittedName>
        <fullName evidence="2">Uncharacterized protein</fullName>
    </submittedName>
</protein>
<gene>
    <name evidence="2" type="ORF">R7226_19035</name>
</gene>
<evidence type="ECO:0000313" key="3">
    <source>
        <dbReference type="Proteomes" id="UP001284601"/>
    </source>
</evidence>